<dbReference type="EMBL" id="JAWZYT010000149">
    <property type="protein sequence ID" value="KAK4327423.1"/>
    <property type="molecule type" value="Genomic_DNA"/>
</dbReference>
<sequence>MSTFEQCCQSSDLWLGIQATGVEVEVSQCKIEEAVAQVTRKHTEKKSMDMEDFLKAVHFHAPGQNHKTEGYVVTENTDSILKEHLNITGGQVRTRFPPESNGILYIGHAKAININFGYAATNNGICFLRYDDTSDNDGDGEDDDEFWDKEVAEHLFGRSTLGRDPRIGKGKISLDLGEGKRQKKRQVINVPRQLCT</sequence>
<feature type="domain" description="Glutamyl/glutaminyl-tRNA synthetase class Ib catalytic" evidence="7">
    <location>
        <begin position="91"/>
        <end position="135"/>
    </location>
</feature>
<dbReference type="PANTHER" id="PTHR43097:SF4">
    <property type="entry name" value="GLUTAMINE--TRNA LIGASE"/>
    <property type="match status" value="1"/>
</dbReference>
<dbReference type="GO" id="GO:0004819">
    <property type="term" value="F:glutamine-tRNA ligase activity"/>
    <property type="evidence" value="ECO:0007669"/>
    <property type="project" value="InterPro"/>
</dbReference>
<dbReference type="InterPro" id="IPR014729">
    <property type="entry name" value="Rossmann-like_a/b/a_fold"/>
</dbReference>
<dbReference type="Gene3D" id="3.40.50.620">
    <property type="entry name" value="HUPs"/>
    <property type="match status" value="1"/>
</dbReference>
<evidence type="ECO:0000256" key="1">
    <source>
        <dbReference type="ARBA" id="ARBA00022598"/>
    </source>
</evidence>
<comment type="caution">
    <text evidence="9">The sequence shown here is derived from an EMBL/GenBank/DDBJ whole genome shotgun (WGS) entry which is preliminary data.</text>
</comment>
<keyword evidence="1 6" id="KW-0436">Ligase</keyword>
<evidence type="ECO:0000256" key="3">
    <source>
        <dbReference type="ARBA" id="ARBA00022840"/>
    </source>
</evidence>
<keyword evidence="4 6" id="KW-0648">Protein biosynthesis</keyword>
<keyword evidence="3 6" id="KW-0067">ATP-binding</keyword>
<dbReference type="InterPro" id="IPR050132">
    <property type="entry name" value="Gln/Glu-tRNA_Ligase"/>
</dbReference>
<dbReference type="GO" id="GO:0005829">
    <property type="term" value="C:cytosol"/>
    <property type="evidence" value="ECO:0007669"/>
    <property type="project" value="TreeGrafter"/>
</dbReference>
<reference evidence="9" key="1">
    <citation type="submission" date="2023-11" db="EMBL/GenBank/DDBJ databases">
        <title>Genome assemblies of two species of porcelain crab, Petrolisthes cinctipes and Petrolisthes manimaculis (Anomura: Porcellanidae).</title>
        <authorList>
            <person name="Angst P."/>
        </authorList>
    </citation>
    <scope>NUCLEOTIDE SEQUENCE</scope>
    <source>
        <strain evidence="9">PB745_02</strain>
        <tissue evidence="9">Gill</tissue>
    </source>
</reference>
<dbReference type="SUPFAM" id="SSF52374">
    <property type="entry name" value="Nucleotidylyl transferase"/>
    <property type="match status" value="1"/>
</dbReference>
<dbReference type="GO" id="GO:0005524">
    <property type="term" value="F:ATP binding"/>
    <property type="evidence" value="ECO:0007669"/>
    <property type="project" value="UniProtKB-KW"/>
</dbReference>
<dbReference type="InterPro" id="IPR020058">
    <property type="entry name" value="Glu/Gln-tRNA-synth_Ib_cat-dom"/>
</dbReference>
<gene>
    <name evidence="9" type="ORF">Pmani_002088</name>
</gene>
<name>A0AAE1UJN7_9EUCA</name>
<evidence type="ECO:0000313" key="10">
    <source>
        <dbReference type="Proteomes" id="UP001292094"/>
    </source>
</evidence>
<keyword evidence="10" id="KW-1185">Reference proteome</keyword>
<proteinExistence type="inferred from homology"/>
<evidence type="ECO:0000256" key="2">
    <source>
        <dbReference type="ARBA" id="ARBA00022741"/>
    </source>
</evidence>
<dbReference type="PANTHER" id="PTHR43097">
    <property type="entry name" value="GLUTAMINE-TRNA LIGASE"/>
    <property type="match status" value="1"/>
</dbReference>
<evidence type="ECO:0000259" key="7">
    <source>
        <dbReference type="Pfam" id="PF00749"/>
    </source>
</evidence>
<accession>A0AAE1UJN7</accession>
<dbReference type="InterPro" id="IPR007638">
    <property type="entry name" value="Gln-tRNA-synth_Ib_RNA-bd_2"/>
</dbReference>
<evidence type="ECO:0000256" key="5">
    <source>
        <dbReference type="ARBA" id="ARBA00023146"/>
    </source>
</evidence>
<evidence type="ECO:0000259" key="8">
    <source>
        <dbReference type="Pfam" id="PF04557"/>
    </source>
</evidence>
<dbReference type="Proteomes" id="UP001292094">
    <property type="component" value="Unassembled WGS sequence"/>
</dbReference>
<dbReference type="GO" id="GO:0006425">
    <property type="term" value="P:glutaminyl-tRNA aminoacylation"/>
    <property type="evidence" value="ECO:0007669"/>
    <property type="project" value="InterPro"/>
</dbReference>
<keyword evidence="5 6" id="KW-0030">Aminoacyl-tRNA synthetase</keyword>
<comment type="similarity">
    <text evidence="6">Belongs to the class-I aminoacyl-tRNA synthetase family.</text>
</comment>
<evidence type="ECO:0000313" key="9">
    <source>
        <dbReference type="EMBL" id="KAK4327423.1"/>
    </source>
</evidence>
<organism evidence="9 10">
    <name type="scientific">Petrolisthes manimaculis</name>
    <dbReference type="NCBI Taxonomy" id="1843537"/>
    <lineage>
        <taxon>Eukaryota</taxon>
        <taxon>Metazoa</taxon>
        <taxon>Ecdysozoa</taxon>
        <taxon>Arthropoda</taxon>
        <taxon>Crustacea</taxon>
        <taxon>Multicrustacea</taxon>
        <taxon>Malacostraca</taxon>
        <taxon>Eumalacostraca</taxon>
        <taxon>Eucarida</taxon>
        <taxon>Decapoda</taxon>
        <taxon>Pleocyemata</taxon>
        <taxon>Anomura</taxon>
        <taxon>Galatheoidea</taxon>
        <taxon>Porcellanidae</taxon>
        <taxon>Petrolisthes</taxon>
    </lineage>
</organism>
<evidence type="ECO:0000256" key="4">
    <source>
        <dbReference type="ARBA" id="ARBA00022917"/>
    </source>
</evidence>
<evidence type="ECO:0000256" key="6">
    <source>
        <dbReference type="RuleBase" id="RU363037"/>
    </source>
</evidence>
<dbReference type="GO" id="GO:0017101">
    <property type="term" value="C:aminoacyl-tRNA synthetase multienzyme complex"/>
    <property type="evidence" value="ECO:0007669"/>
    <property type="project" value="TreeGrafter"/>
</dbReference>
<protein>
    <submittedName>
        <fullName evidence="9">Uncharacterized protein</fullName>
    </submittedName>
</protein>
<dbReference type="Pfam" id="PF04557">
    <property type="entry name" value="tRNA_synt_1c_R2"/>
    <property type="match status" value="1"/>
</dbReference>
<dbReference type="Pfam" id="PF00749">
    <property type="entry name" value="tRNA-synt_1c"/>
    <property type="match status" value="1"/>
</dbReference>
<feature type="domain" description="Glutaminyl-tRNA synthetase class Ib non-specific RNA-binding" evidence="8">
    <location>
        <begin position="32"/>
        <end position="82"/>
    </location>
</feature>
<keyword evidence="2 6" id="KW-0547">Nucleotide-binding</keyword>
<dbReference type="AlphaFoldDB" id="A0AAE1UJN7"/>